<keyword evidence="2" id="KW-1185">Reference proteome</keyword>
<evidence type="ECO:0008006" key="3">
    <source>
        <dbReference type="Google" id="ProtNLM"/>
    </source>
</evidence>
<protein>
    <recommendedName>
        <fullName evidence="3">N-acetyltransferase domain-containing protein</fullName>
    </recommendedName>
</protein>
<dbReference type="EMBL" id="BJZS01000104">
    <property type="protein sequence ID" value="GEO97042.1"/>
    <property type="molecule type" value="Genomic_DNA"/>
</dbReference>
<dbReference type="AlphaFoldDB" id="A0A512IH56"/>
<evidence type="ECO:0000313" key="2">
    <source>
        <dbReference type="Proteomes" id="UP000321103"/>
    </source>
</evidence>
<gene>
    <name evidence="1" type="ORF">KTU01_31650</name>
</gene>
<evidence type="ECO:0000313" key="1">
    <source>
        <dbReference type="EMBL" id="GEO97042.1"/>
    </source>
</evidence>
<dbReference type="STRING" id="388357.GCA_001580365_00371"/>
<name>A0A512IH56_9MICC</name>
<reference evidence="1 2" key="1">
    <citation type="submission" date="2019-07" db="EMBL/GenBank/DDBJ databases">
        <title>Whole genome shotgun sequence of Kocuria turfanensis NBRC 107627.</title>
        <authorList>
            <person name="Hosoyama A."/>
            <person name="Uohara A."/>
            <person name="Ohji S."/>
            <person name="Ichikawa N."/>
        </authorList>
    </citation>
    <scope>NUCLEOTIDE SEQUENCE [LARGE SCALE GENOMIC DNA]</scope>
    <source>
        <strain evidence="1 2">NBRC 107627</strain>
    </source>
</reference>
<dbReference type="SUPFAM" id="SSF55729">
    <property type="entry name" value="Acyl-CoA N-acyltransferases (Nat)"/>
    <property type="match status" value="1"/>
</dbReference>
<sequence length="103" mass="10895">MVAVADPALRWPSGAHASIGVLQVRAADHGHGCARDLHEHLHATIAAARAITTLRLSIVETNLDVAAPSREALGYRATGETKLGAIAQGRRLTAHLSERPVRP</sequence>
<proteinExistence type="predicted"/>
<accession>A0A512IH56</accession>
<dbReference type="Gene3D" id="3.40.630.30">
    <property type="match status" value="1"/>
</dbReference>
<comment type="caution">
    <text evidence="1">The sequence shown here is derived from an EMBL/GenBank/DDBJ whole genome shotgun (WGS) entry which is preliminary data.</text>
</comment>
<dbReference type="InterPro" id="IPR016181">
    <property type="entry name" value="Acyl_CoA_acyltransferase"/>
</dbReference>
<organism evidence="1 2">
    <name type="scientific">Kocuria turfanensis</name>
    <dbReference type="NCBI Taxonomy" id="388357"/>
    <lineage>
        <taxon>Bacteria</taxon>
        <taxon>Bacillati</taxon>
        <taxon>Actinomycetota</taxon>
        <taxon>Actinomycetes</taxon>
        <taxon>Micrococcales</taxon>
        <taxon>Micrococcaceae</taxon>
        <taxon>Kocuria</taxon>
    </lineage>
</organism>
<dbReference type="Proteomes" id="UP000321103">
    <property type="component" value="Unassembled WGS sequence"/>
</dbReference>